<feature type="transmembrane region" description="Helical" evidence="1">
    <location>
        <begin position="163"/>
        <end position="180"/>
    </location>
</feature>
<feature type="transmembrane region" description="Helical" evidence="1">
    <location>
        <begin position="81"/>
        <end position="105"/>
    </location>
</feature>
<evidence type="ECO:0000313" key="3">
    <source>
        <dbReference type="Proteomes" id="UP001153069"/>
    </source>
</evidence>
<sequence>MTEATKGHSDYAVYTALLHKVLLVASFLNCISHLAVILNVLQQGLVLFIFVGVLFDCLTSLLYMLHHMLTLSGETASSSSTIVLLVCMSWLDLGLHLRALVAFCLPKKTSLRLIQSVVHSAHNNLQGIPGKHYEDHIFAFADTAKHLTFFMHAMLLHDLKNNVILLVVTTLGLCLGWHVGPHALLRWVCRCFPLSLSSSNKNDQVTIEPSAQQPPPRLIVQAKDKKFSSFLATCNCPACQDKSCFVILPKMCELWFCTFEELLHIIDQANHSTATIKKD</sequence>
<keyword evidence="1" id="KW-0812">Transmembrane</keyword>
<dbReference type="AlphaFoldDB" id="A0A9N8DDM7"/>
<reference evidence="2" key="1">
    <citation type="submission" date="2020-06" db="EMBL/GenBank/DDBJ databases">
        <authorList>
            <consortium name="Plant Systems Biology data submission"/>
        </authorList>
    </citation>
    <scope>NUCLEOTIDE SEQUENCE</scope>
    <source>
        <strain evidence="2">D6</strain>
    </source>
</reference>
<dbReference type="OrthoDB" id="10579849at2759"/>
<name>A0A9N8DDM7_9STRA</name>
<accession>A0A9N8DDM7</accession>
<keyword evidence="1" id="KW-1133">Transmembrane helix</keyword>
<keyword evidence="3" id="KW-1185">Reference proteome</keyword>
<gene>
    <name evidence="2" type="ORF">SEMRO_46_G027460.1</name>
</gene>
<evidence type="ECO:0000313" key="2">
    <source>
        <dbReference type="EMBL" id="CAB9498824.1"/>
    </source>
</evidence>
<evidence type="ECO:0000256" key="1">
    <source>
        <dbReference type="SAM" id="Phobius"/>
    </source>
</evidence>
<dbReference type="EMBL" id="CAICTM010000046">
    <property type="protein sequence ID" value="CAB9498824.1"/>
    <property type="molecule type" value="Genomic_DNA"/>
</dbReference>
<feature type="transmembrane region" description="Helical" evidence="1">
    <location>
        <begin position="45"/>
        <end position="69"/>
    </location>
</feature>
<dbReference type="Proteomes" id="UP001153069">
    <property type="component" value="Unassembled WGS sequence"/>
</dbReference>
<proteinExistence type="predicted"/>
<organism evidence="2 3">
    <name type="scientific">Seminavis robusta</name>
    <dbReference type="NCBI Taxonomy" id="568900"/>
    <lineage>
        <taxon>Eukaryota</taxon>
        <taxon>Sar</taxon>
        <taxon>Stramenopiles</taxon>
        <taxon>Ochrophyta</taxon>
        <taxon>Bacillariophyta</taxon>
        <taxon>Bacillariophyceae</taxon>
        <taxon>Bacillariophycidae</taxon>
        <taxon>Naviculales</taxon>
        <taxon>Naviculaceae</taxon>
        <taxon>Seminavis</taxon>
    </lineage>
</organism>
<feature type="transmembrane region" description="Helical" evidence="1">
    <location>
        <begin position="12"/>
        <end position="38"/>
    </location>
</feature>
<keyword evidence="1" id="KW-0472">Membrane</keyword>
<protein>
    <submittedName>
        <fullName evidence="2">Uncharacterized protein</fullName>
    </submittedName>
</protein>
<comment type="caution">
    <text evidence="2">The sequence shown here is derived from an EMBL/GenBank/DDBJ whole genome shotgun (WGS) entry which is preliminary data.</text>
</comment>